<gene>
    <name evidence="1" type="ORF">X798_06937</name>
</gene>
<dbReference type="GO" id="GO:0005938">
    <property type="term" value="C:cell cortex"/>
    <property type="evidence" value="ECO:0007669"/>
    <property type="project" value="TreeGrafter"/>
</dbReference>
<dbReference type="OrthoDB" id="6287725at2759"/>
<organism evidence="1 2">
    <name type="scientific">Onchocerca flexuosa</name>
    <dbReference type="NCBI Taxonomy" id="387005"/>
    <lineage>
        <taxon>Eukaryota</taxon>
        <taxon>Metazoa</taxon>
        <taxon>Ecdysozoa</taxon>
        <taxon>Nematoda</taxon>
        <taxon>Chromadorea</taxon>
        <taxon>Rhabditida</taxon>
        <taxon>Spirurina</taxon>
        <taxon>Spiruromorpha</taxon>
        <taxon>Filarioidea</taxon>
        <taxon>Onchocercidae</taxon>
        <taxon>Onchocerca</taxon>
    </lineage>
</organism>
<keyword evidence="2" id="KW-1185">Reference proteome</keyword>
<evidence type="ECO:0000313" key="1">
    <source>
        <dbReference type="EMBL" id="OZC06076.1"/>
    </source>
</evidence>
<dbReference type="GO" id="GO:0031175">
    <property type="term" value="P:neuron projection development"/>
    <property type="evidence" value="ECO:0007669"/>
    <property type="project" value="TreeGrafter"/>
</dbReference>
<evidence type="ECO:0000313" key="2">
    <source>
        <dbReference type="Proteomes" id="UP000242913"/>
    </source>
</evidence>
<proteinExistence type="predicted"/>
<dbReference type="PANTHER" id="PTHR12295:SF30">
    <property type="entry name" value="PROTEIN FURRY"/>
    <property type="match status" value="1"/>
</dbReference>
<dbReference type="AlphaFoldDB" id="A0A238BMJ6"/>
<dbReference type="GO" id="GO:0000902">
    <property type="term" value="P:cell morphogenesis"/>
    <property type="evidence" value="ECO:0007669"/>
    <property type="project" value="InterPro"/>
</dbReference>
<reference evidence="1 2" key="1">
    <citation type="submission" date="2015-12" db="EMBL/GenBank/DDBJ databases">
        <title>Draft genome of the nematode, Onchocerca flexuosa.</title>
        <authorList>
            <person name="Mitreva M."/>
        </authorList>
    </citation>
    <scope>NUCLEOTIDE SEQUENCE [LARGE SCALE GENOMIC DNA]</scope>
    <source>
        <strain evidence="1">Red Deer</strain>
    </source>
</reference>
<dbReference type="InterPro" id="IPR039867">
    <property type="entry name" value="Furry/Tao3/Mor2"/>
</dbReference>
<name>A0A238BMJ6_9BILA</name>
<accession>A0A238BMJ6</accession>
<protein>
    <submittedName>
        <fullName evidence="1">Uncharacterized protein</fullName>
    </submittedName>
</protein>
<dbReference type="Proteomes" id="UP000242913">
    <property type="component" value="Unassembled WGS sequence"/>
</dbReference>
<dbReference type="EMBL" id="KZ270232">
    <property type="protein sequence ID" value="OZC06076.1"/>
    <property type="molecule type" value="Genomic_DNA"/>
</dbReference>
<dbReference type="GO" id="GO:0030427">
    <property type="term" value="C:site of polarized growth"/>
    <property type="evidence" value="ECO:0007669"/>
    <property type="project" value="TreeGrafter"/>
</dbReference>
<dbReference type="PANTHER" id="PTHR12295">
    <property type="entry name" value="FURRY-RELATED"/>
    <property type="match status" value="1"/>
</dbReference>
<sequence>MKCNEYQQMLLSNNALFSTTSDLIQAFICCMSEKLVPFCMIFEEELDLGDEVPLHVLIHYLTTIRALFYIKTMIMIMVLSKRIIIKKVIGVEQIKIRMDKPLWANEDVTPRQWRIESAAQLGCMVRHLAELLIGANPSLASRWSQLAMGMALSTSNRHIAGRSFQISSALCQSPAPWIPNILSRLAETVGEPHEETQSYVTDIMLCLQIAVSHLALMPQVPNILQCPTHTRSTSYTPAILHQISNAVASVVLSPTRQRKGFF</sequence>